<dbReference type="Proteomes" id="UP001290861">
    <property type="component" value="Unassembled WGS sequence"/>
</dbReference>
<keyword evidence="1" id="KW-0732">Signal</keyword>
<dbReference type="PROSITE" id="PS51257">
    <property type="entry name" value="PROKAR_LIPOPROTEIN"/>
    <property type="match status" value="1"/>
</dbReference>
<dbReference type="RefSeq" id="WP_322609914.1">
    <property type="nucleotide sequence ID" value="NZ_JARVCO010000012.1"/>
</dbReference>
<name>A0ABU5N160_9BACT</name>
<reference evidence="2 3" key="1">
    <citation type="journal article" date="2024" name="Appl. Environ. Microbiol.">
        <title>Pontiella agarivorans sp. nov., a novel marine anaerobic bacterium capable of degrading macroalgal polysaccharides and fixing nitrogen.</title>
        <authorList>
            <person name="Liu N."/>
            <person name="Kivenson V."/>
            <person name="Peng X."/>
            <person name="Cui Z."/>
            <person name="Lankiewicz T.S."/>
            <person name="Gosselin K.M."/>
            <person name="English C.J."/>
            <person name="Blair E.M."/>
            <person name="O'Malley M.A."/>
            <person name="Valentine D.L."/>
        </authorList>
    </citation>
    <scope>NUCLEOTIDE SEQUENCE [LARGE SCALE GENOMIC DNA]</scope>
    <source>
        <strain evidence="2 3">NLcol2</strain>
    </source>
</reference>
<feature type="signal peptide" evidence="1">
    <location>
        <begin position="1"/>
        <end position="18"/>
    </location>
</feature>
<dbReference type="Gene3D" id="3.30.420.270">
    <property type="match status" value="1"/>
</dbReference>
<keyword evidence="3" id="KW-1185">Reference proteome</keyword>
<comment type="caution">
    <text evidence="2">The sequence shown here is derived from an EMBL/GenBank/DDBJ whole genome shotgun (WGS) entry which is preliminary data.</text>
</comment>
<proteinExistence type="predicted"/>
<gene>
    <name evidence="2" type="ORF">P9H32_16025</name>
</gene>
<sequence length="131" mass="14208">MKSFINLIAISVILTGVAACTTSDKQAEPQNTKVPVALPIQDLKQSETIVVNKPIIPTPSPSGRSVVKVDENNQIFVKDQIVDLNELPVEIDSSKVMLAVDENVPHRIVVSIMNKLRESGVEDIIVAVTPN</sequence>
<evidence type="ECO:0000313" key="3">
    <source>
        <dbReference type="Proteomes" id="UP001290861"/>
    </source>
</evidence>
<accession>A0ABU5N160</accession>
<evidence type="ECO:0000313" key="2">
    <source>
        <dbReference type="EMBL" id="MDZ8120139.1"/>
    </source>
</evidence>
<feature type="chain" id="PRO_5045804858" description="Biopolymer transporter ExbD" evidence="1">
    <location>
        <begin position="19"/>
        <end position="131"/>
    </location>
</feature>
<protein>
    <recommendedName>
        <fullName evidence="4">Biopolymer transporter ExbD</fullName>
    </recommendedName>
</protein>
<organism evidence="2 3">
    <name type="scientific">Pontiella agarivorans</name>
    <dbReference type="NCBI Taxonomy" id="3038953"/>
    <lineage>
        <taxon>Bacteria</taxon>
        <taxon>Pseudomonadati</taxon>
        <taxon>Kiritimatiellota</taxon>
        <taxon>Kiritimatiellia</taxon>
        <taxon>Kiritimatiellales</taxon>
        <taxon>Pontiellaceae</taxon>
        <taxon>Pontiella</taxon>
    </lineage>
</organism>
<evidence type="ECO:0000256" key="1">
    <source>
        <dbReference type="SAM" id="SignalP"/>
    </source>
</evidence>
<dbReference type="EMBL" id="JARVCO010000012">
    <property type="protein sequence ID" value="MDZ8120139.1"/>
    <property type="molecule type" value="Genomic_DNA"/>
</dbReference>
<evidence type="ECO:0008006" key="4">
    <source>
        <dbReference type="Google" id="ProtNLM"/>
    </source>
</evidence>